<reference evidence="2 3" key="1">
    <citation type="journal article" date="2019" name="Sci. Rep.">
        <title>Orb-weaving spider Araneus ventricosus genome elucidates the spidroin gene catalogue.</title>
        <authorList>
            <person name="Kono N."/>
            <person name="Nakamura H."/>
            <person name="Ohtoshi R."/>
            <person name="Moran D.A.P."/>
            <person name="Shinohara A."/>
            <person name="Yoshida Y."/>
            <person name="Fujiwara M."/>
            <person name="Mori M."/>
            <person name="Tomita M."/>
            <person name="Arakawa K."/>
        </authorList>
    </citation>
    <scope>NUCLEOTIDE SEQUENCE [LARGE SCALE GENOMIC DNA]</scope>
</reference>
<evidence type="ECO:0000313" key="3">
    <source>
        <dbReference type="Proteomes" id="UP000499080"/>
    </source>
</evidence>
<keyword evidence="3" id="KW-1185">Reference proteome</keyword>
<comment type="caution">
    <text evidence="2">The sequence shown here is derived from an EMBL/GenBank/DDBJ whole genome shotgun (WGS) entry which is preliminary data.</text>
</comment>
<sequence length="97" mass="11161">MSVVVGWSGLGKKSRCQDKNAVSSRHNSKNNPPCLRSWCYLNLSSSTRKLYEIWRRYVNSADLGARLQNPFLNSPRVAWEQHVNLKKLDSTCNCSFR</sequence>
<dbReference type="EMBL" id="BGPR01023033">
    <property type="protein sequence ID" value="GBN89899.1"/>
    <property type="molecule type" value="Genomic_DNA"/>
</dbReference>
<accession>A0A4Y2SRS8</accession>
<gene>
    <name evidence="2" type="ORF">AVEN_104068_1</name>
</gene>
<dbReference type="Proteomes" id="UP000499080">
    <property type="component" value="Unassembled WGS sequence"/>
</dbReference>
<feature type="region of interest" description="Disordered" evidence="1">
    <location>
        <begin position="1"/>
        <end position="31"/>
    </location>
</feature>
<evidence type="ECO:0000313" key="2">
    <source>
        <dbReference type="EMBL" id="GBN89899.1"/>
    </source>
</evidence>
<proteinExistence type="predicted"/>
<name>A0A4Y2SRS8_ARAVE</name>
<feature type="compositionally biased region" description="Polar residues" evidence="1">
    <location>
        <begin position="20"/>
        <end position="31"/>
    </location>
</feature>
<protein>
    <submittedName>
        <fullName evidence="2">Uncharacterized protein</fullName>
    </submittedName>
</protein>
<organism evidence="2 3">
    <name type="scientific">Araneus ventricosus</name>
    <name type="common">Orbweaver spider</name>
    <name type="synonym">Epeira ventricosa</name>
    <dbReference type="NCBI Taxonomy" id="182803"/>
    <lineage>
        <taxon>Eukaryota</taxon>
        <taxon>Metazoa</taxon>
        <taxon>Ecdysozoa</taxon>
        <taxon>Arthropoda</taxon>
        <taxon>Chelicerata</taxon>
        <taxon>Arachnida</taxon>
        <taxon>Araneae</taxon>
        <taxon>Araneomorphae</taxon>
        <taxon>Entelegynae</taxon>
        <taxon>Araneoidea</taxon>
        <taxon>Araneidae</taxon>
        <taxon>Araneus</taxon>
    </lineage>
</organism>
<dbReference type="AlphaFoldDB" id="A0A4Y2SRS8"/>
<evidence type="ECO:0000256" key="1">
    <source>
        <dbReference type="SAM" id="MobiDB-lite"/>
    </source>
</evidence>